<reference evidence="1" key="1">
    <citation type="submission" date="2016-10" db="EMBL/GenBank/DDBJ databases">
        <authorList>
            <person name="de Groot N.N."/>
        </authorList>
    </citation>
    <scope>NUCLEOTIDE SEQUENCE [LARGE SCALE GENOMIC DNA]</scope>
    <source>
        <strain evidence="1">CGMCC 1.10697</strain>
    </source>
</reference>
<evidence type="ECO:0000313" key="2">
    <source>
        <dbReference type="Proteomes" id="UP000199113"/>
    </source>
</evidence>
<organism evidence="1 2">
    <name type="scientific">Nocardioides alpinus</name>
    <dbReference type="NCBI Taxonomy" id="748909"/>
    <lineage>
        <taxon>Bacteria</taxon>
        <taxon>Bacillati</taxon>
        <taxon>Actinomycetota</taxon>
        <taxon>Actinomycetes</taxon>
        <taxon>Propionibacteriales</taxon>
        <taxon>Nocardioidaceae</taxon>
        <taxon>Nocardioides</taxon>
    </lineage>
</organism>
<sequence>MIGSAGSVQSQHGPIDRKGASVCQELDLNPSRSLVLWGHGILKIQDDDVG</sequence>
<name>A0A1I1BHB5_9ACTN</name>
<protein>
    <submittedName>
        <fullName evidence="1">Uncharacterized protein</fullName>
    </submittedName>
</protein>
<dbReference type="Proteomes" id="UP000199113">
    <property type="component" value="Unassembled WGS sequence"/>
</dbReference>
<dbReference type="EMBL" id="FOKC01000016">
    <property type="protein sequence ID" value="SFB47890.1"/>
    <property type="molecule type" value="Genomic_DNA"/>
</dbReference>
<dbReference type="STRING" id="748909.SAMN05192575_11643"/>
<dbReference type="AlphaFoldDB" id="A0A1I1BHB5"/>
<accession>A0A1I1BHB5</accession>
<evidence type="ECO:0000313" key="1">
    <source>
        <dbReference type="EMBL" id="SFB47890.1"/>
    </source>
</evidence>
<gene>
    <name evidence="1" type="ORF">SAMN05192575_11643</name>
</gene>
<proteinExistence type="predicted"/>